<name>A0AAD8HN45_9APIA</name>
<feature type="repeat" description="ANK" evidence="3">
    <location>
        <begin position="426"/>
        <end position="458"/>
    </location>
</feature>
<protein>
    <submittedName>
        <fullName evidence="5">Ankyrin-3</fullName>
    </submittedName>
</protein>
<feature type="region of interest" description="Disordered" evidence="4">
    <location>
        <begin position="648"/>
        <end position="677"/>
    </location>
</feature>
<dbReference type="InterPro" id="IPR051165">
    <property type="entry name" value="Multifunctional_ANK_Repeat"/>
</dbReference>
<sequence length="677" mass="73481">MLRHSTVNFKQVGCSGRLPSPSCCSLPGLSNRCHRFAHTGNLPLVNTLLNIGADVNQKLFRGFSTTAAAREGHQEILQILLKAGASQPACEETLLEASCHGHARSVDLLMGSDLIRPHIALHALFTACCRGFVDLVNVLMKYGVDANSMNRVLLSSSKPSLHTNIDCTALDAAIVSRHVAVVCLLLQAGARTDTKVQLGAWSWDMASGKEFRVGAGLAESYPITWLAVEYFESSGTILHVLLQHVSLNTFHLGRTLLHHAILCGNARAANLLLDSGAQIETPFKTSKKGEFRSLHMAVRLRSLAILQCLIASGCDLNARTHNGETALMICVKHKQEECLKLLAKAGSDFGLVDIAGQSASSLAESNQWYPCYQEALRDVIGAGMVLKSSKISIFSPLMFLARSGDVHALNALIGHGEINLDDQDDKGFSAVMVAAREGHVEAFRFLVYAGADVKLINKSGETAVTLSRLNPTSHLFEKVMFEFALEKGNRIGRGFYVLHYAARHGDFSAVKLLTGRGYDINVFDGDGNTPLMLSARGGHASICQLLISQGARCDIKNSRGETALSLARKAGHKLTDVEHVILDQISRDLVLEGAIVWKHTREGKGGPHKKFIKIVGTEGVLRWGNSTSRNVICQDAQLRPSNKFRKLRQSKGDADRPWAVSSANNKEKGSALFVRAS</sequence>
<dbReference type="Pfam" id="PF12796">
    <property type="entry name" value="Ank_2"/>
    <property type="match status" value="4"/>
</dbReference>
<dbReference type="Gene3D" id="1.25.40.20">
    <property type="entry name" value="Ankyrin repeat-containing domain"/>
    <property type="match status" value="5"/>
</dbReference>
<keyword evidence="6" id="KW-1185">Reference proteome</keyword>
<dbReference type="PROSITE" id="PS50297">
    <property type="entry name" value="ANK_REP_REGION"/>
    <property type="match status" value="4"/>
</dbReference>
<dbReference type="PROSITE" id="PS50088">
    <property type="entry name" value="ANK_REPEAT"/>
    <property type="match status" value="5"/>
</dbReference>
<evidence type="ECO:0000256" key="4">
    <source>
        <dbReference type="SAM" id="MobiDB-lite"/>
    </source>
</evidence>
<evidence type="ECO:0000313" key="6">
    <source>
        <dbReference type="Proteomes" id="UP001237642"/>
    </source>
</evidence>
<dbReference type="SUPFAM" id="SSF48403">
    <property type="entry name" value="Ankyrin repeat"/>
    <property type="match status" value="2"/>
</dbReference>
<dbReference type="PANTHER" id="PTHR24123:SF139">
    <property type="entry name" value="ANKYRIN"/>
    <property type="match status" value="1"/>
</dbReference>
<feature type="repeat" description="ANK" evidence="3">
    <location>
        <begin position="493"/>
        <end position="525"/>
    </location>
</feature>
<feature type="repeat" description="ANK" evidence="3">
    <location>
        <begin position="322"/>
        <end position="354"/>
    </location>
</feature>
<reference evidence="5" key="2">
    <citation type="submission" date="2023-05" db="EMBL/GenBank/DDBJ databases">
        <authorList>
            <person name="Schelkunov M.I."/>
        </authorList>
    </citation>
    <scope>NUCLEOTIDE SEQUENCE</scope>
    <source>
        <strain evidence="5">Hsosn_3</strain>
        <tissue evidence="5">Leaf</tissue>
    </source>
</reference>
<dbReference type="Pfam" id="PF00023">
    <property type="entry name" value="Ank"/>
    <property type="match status" value="1"/>
</dbReference>
<dbReference type="Proteomes" id="UP001237642">
    <property type="component" value="Unassembled WGS sequence"/>
</dbReference>
<dbReference type="PANTHER" id="PTHR24123">
    <property type="entry name" value="ANKYRIN REPEAT-CONTAINING"/>
    <property type="match status" value="1"/>
</dbReference>
<evidence type="ECO:0000256" key="2">
    <source>
        <dbReference type="ARBA" id="ARBA00023043"/>
    </source>
</evidence>
<keyword evidence="2 3" id="KW-0040">ANK repeat</keyword>
<dbReference type="AlphaFoldDB" id="A0AAD8HN45"/>
<evidence type="ECO:0000256" key="3">
    <source>
        <dbReference type="PROSITE-ProRule" id="PRU00023"/>
    </source>
</evidence>
<feature type="repeat" description="ANK" evidence="3">
    <location>
        <begin position="252"/>
        <end position="284"/>
    </location>
</feature>
<proteinExistence type="predicted"/>
<evidence type="ECO:0000256" key="1">
    <source>
        <dbReference type="ARBA" id="ARBA00022737"/>
    </source>
</evidence>
<dbReference type="InterPro" id="IPR036770">
    <property type="entry name" value="Ankyrin_rpt-contain_sf"/>
</dbReference>
<dbReference type="InterPro" id="IPR002110">
    <property type="entry name" value="Ankyrin_rpt"/>
</dbReference>
<dbReference type="EMBL" id="JAUIZM010000008">
    <property type="protein sequence ID" value="KAK1369758.1"/>
    <property type="molecule type" value="Genomic_DNA"/>
</dbReference>
<reference evidence="5" key="1">
    <citation type="submission" date="2023-02" db="EMBL/GenBank/DDBJ databases">
        <title>Genome of toxic invasive species Heracleum sosnowskyi carries increased number of genes despite the absence of recent whole-genome duplications.</title>
        <authorList>
            <person name="Schelkunov M."/>
            <person name="Shtratnikova V."/>
            <person name="Makarenko M."/>
            <person name="Klepikova A."/>
            <person name="Omelchenko D."/>
            <person name="Novikova G."/>
            <person name="Obukhova E."/>
            <person name="Bogdanov V."/>
            <person name="Penin A."/>
            <person name="Logacheva M."/>
        </authorList>
    </citation>
    <scope>NUCLEOTIDE SEQUENCE</scope>
    <source>
        <strain evidence="5">Hsosn_3</strain>
        <tissue evidence="5">Leaf</tissue>
    </source>
</reference>
<accession>A0AAD8HN45</accession>
<feature type="repeat" description="ANK" evidence="3">
    <location>
        <begin position="526"/>
        <end position="558"/>
    </location>
</feature>
<evidence type="ECO:0000313" key="5">
    <source>
        <dbReference type="EMBL" id="KAK1369758.1"/>
    </source>
</evidence>
<comment type="caution">
    <text evidence="5">The sequence shown here is derived from an EMBL/GenBank/DDBJ whole genome shotgun (WGS) entry which is preliminary data.</text>
</comment>
<dbReference type="SMART" id="SM00248">
    <property type="entry name" value="ANK"/>
    <property type="match status" value="11"/>
</dbReference>
<gene>
    <name evidence="5" type="ORF">POM88_035850</name>
</gene>
<keyword evidence="1" id="KW-0677">Repeat</keyword>
<organism evidence="5 6">
    <name type="scientific">Heracleum sosnowskyi</name>
    <dbReference type="NCBI Taxonomy" id="360622"/>
    <lineage>
        <taxon>Eukaryota</taxon>
        <taxon>Viridiplantae</taxon>
        <taxon>Streptophyta</taxon>
        <taxon>Embryophyta</taxon>
        <taxon>Tracheophyta</taxon>
        <taxon>Spermatophyta</taxon>
        <taxon>Magnoliopsida</taxon>
        <taxon>eudicotyledons</taxon>
        <taxon>Gunneridae</taxon>
        <taxon>Pentapetalae</taxon>
        <taxon>asterids</taxon>
        <taxon>campanulids</taxon>
        <taxon>Apiales</taxon>
        <taxon>Apiaceae</taxon>
        <taxon>Apioideae</taxon>
        <taxon>apioid superclade</taxon>
        <taxon>Tordylieae</taxon>
        <taxon>Tordyliinae</taxon>
        <taxon>Heracleum</taxon>
    </lineage>
</organism>